<dbReference type="EMBL" id="LC738871">
    <property type="protein sequence ID" value="BDT62072.1"/>
    <property type="molecule type" value="Genomic_DNA"/>
</dbReference>
<evidence type="ECO:0000256" key="1">
    <source>
        <dbReference type="SAM" id="MobiDB-lite"/>
    </source>
</evidence>
<sequence>MYNIVSSIASTSNIDFGKKFLHTDEADTVIIIILNENSIRFNSSESVTKQQKFIRKTYVSTLLSTIVQKKHINEALFKFSCYIQNKIRTKKEYCIVIKNPKHIEIYSYKSFMYGCDREDGNHDEEAEEEEEEKEEEEKKGEESICEWTTKRYLNSLFMTPKRKKNLKSRYVFIFTSQYKPSILQHFVKNISTHLFIKIMYITREESVNASLDDLLEHFPYNNCTIKILIQRLKSNNRF</sequence>
<proteinExistence type="predicted"/>
<feature type="compositionally biased region" description="Acidic residues" evidence="1">
    <location>
        <begin position="121"/>
        <end position="135"/>
    </location>
</feature>
<evidence type="ECO:0000313" key="2">
    <source>
        <dbReference type="EMBL" id="BDT62072.1"/>
    </source>
</evidence>
<feature type="region of interest" description="Disordered" evidence="1">
    <location>
        <begin position="119"/>
        <end position="141"/>
    </location>
</feature>
<name>A0A9C7BYQ2_9VIRU</name>
<protein>
    <submittedName>
        <fullName evidence="2">Uncharacterized protein</fullName>
    </submittedName>
</protein>
<organism evidence="2">
    <name type="scientific">Penaeus monodon majanivirus B</name>
    <dbReference type="NCBI Taxonomy" id="2984272"/>
    <lineage>
        <taxon>Viruses</taxon>
        <taxon>Viruses incertae sedis</taxon>
        <taxon>Naldaviricetes</taxon>
        <taxon>Nimaviridae</taxon>
    </lineage>
</organism>
<reference evidence="2" key="1">
    <citation type="submission" date="2022-10" db="EMBL/GenBank/DDBJ databases">
        <title>Genome sequences of endogenous nimaviruses in decapod crustaceans.</title>
        <authorList>
            <person name="Kawato S."/>
            <person name="Nozaki R."/>
            <person name="Kondo H."/>
            <person name="Hirono I."/>
        </authorList>
    </citation>
    <scope>NUCLEOTIDE SEQUENCE</scope>
    <source>
        <strain evidence="2">Mikawa2016</strain>
    </source>
</reference>
<accession>A0A9C7BYQ2</accession>